<proteinExistence type="predicted"/>
<evidence type="ECO:0000313" key="2">
    <source>
        <dbReference type="Proteomes" id="UP000189701"/>
    </source>
</evidence>
<dbReference type="InterPro" id="IPR021109">
    <property type="entry name" value="Peptidase_aspartic_dom_sf"/>
</dbReference>
<protein>
    <submittedName>
        <fullName evidence="3">Uncharacterized protein LOC104242233</fullName>
    </submittedName>
</protein>
<accession>A0A1U7Y8I3</accession>
<gene>
    <name evidence="3" type="primary">LOC104242233</name>
</gene>
<dbReference type="PANTHER" id="PTHR33067:SF9">
    <property type="entry name" value="RNA-DIRECTED DNA POLYMERASE"/>
    <property type="match status" value="1"/>
</dbReference>
<sequence>MVKECPNNDMTEAMIQKTFYWGINTNNQCVVNQLAGGNFMTTPYAEACEILDEMEDTSSAWQSRANAPQGDSNMIKLHKELYDHGQAIAELTTTMNQLAKAQLQKVQGPKQVNAIEGFSMMVNKRRQKGPQVQNHVENFVQNDSGFDQDEPYNEQEEEDGNNTGHAMAVTTRIGKGRDVTTSSQKKIVDDEQLVQEDEMSSNKLQVNDEVRTDIYDNVEETKVEVNPSREHIIDISEPVMLKAKAPMPRPPHPHPKRLAKKNGENQFKKFIDIMKSLSINVPLVEALEQMPSYAKLMKDLVTKKRSMNCETIKMTHQVHSLAPKLEDSVFKTLGVGKPRPKSIRLQMSDRTMKRPLGIIDDILVLVDKFIFPADFVFLDCEVDYKVPIILGRPFLTTRKALVDLEAGELTFRFGDDKVVSMYASRLHIGGATKEEEVYLMEFGGYLGDKSGILHDGLQNTDWNVPIPVGVWEDCHLPVELDHKDMWDLKKLNLAWDVAANLRVAQLNELDEFRNEYAL</sequence>
<organism evidence="2 3">
    <name type="scientific">Nicotiana sylvestris</name>
    <name type="common">Wood tobacco</name>
    <name type="synonym">South American tobacco</name>
    <dbReference type="NCBI Taxonomy" id="4096"/>
    <lineage>
        <taxon>Eukaryota</taxon>
        <taxon>Viridiplantae</taxon>
        <taxon>Streptophyta</taxon>
        <taxon>Embryophyta</taxon>
        <taxon>Tracheophyta</taxon>
        <taxon>Spermatophyta</taxon>
        <taxon>Magnoliopsida</taxon>
        <taxon>eudicotyledons</taxon>
        <taxon>Gunneridae</taxon>
        <taxon>Pentapetalae</taxon>
        <taxon>asterids</taxon>
        <taxon>lamiids</taxon>
        <taxon>Solanales</taxon>
        <taxon>Solanaceae</taxon>
        <taxon>Nicotianoideae</taxon>
        <taxon>Nicotianeae</taxon>
        <taxon>Nicotiana</taxon>
    </lineage>
</organism>
<dbReference type="Proteomes" id="UP000189701">
    <property type="component" value="Unplaced"/>
</dbReference>
<reference evidence="2" key="1">
    <citation type="journal article" date="2013" name="Genome Biol.">
        <title>Reference genomes and transcriptomes of Nicotiana sylvestris and Nicotiana tomentosiformis.</title>
        <authorList>
            <person name="Sierro N."/>
            <person name="Battey J.N."/>
            <person name="Ouadi S."/>
            <person name="Bovet L."/>
            <person name="Goepfert S."/>
            <person name="Bakaher N."/>
            <person name="Peitsch M.C."/>
            <person name="Ivanov N.V."/>
        </authorList>
    </citation>
    <scope>NUCLEOTIDE SEQUENCE [LARGE SCALE GENOMIC DNA]</scope>
</reference>
<reference evidence="3" key="2">
    <citation type="submission" date="2025-08" db="UniProtKB">
        <authorList>
            <consortium name="RefSeq"/>
        </authorList>
    </citation>
    <scope>IDENTIFICATION</scope>
    <source>
        <tissue evidence="3">Leaf</tissue>
    </source>
</reference>
<evidence type="ECO:0000256" key="1">
    <source>
        <dbReference type="SAM" id="MobiDB-lite"/>
    </source>
</evidence>
<dbReference type="Gene3D" id="2.40.70.10">
    <property type="entry name" value="Acid Proteases"/>
    <property type="match status" value="1"/>
</dbReference>
<dbReference type="AlphaFoldDB" id="A0A1U7Y8I3"/>
<dbReference type="RefSeq" id="XP_009795559.1">
    <property type="nucleotide sequence ID" value="XM_009797257.1"/>
</dbReference>
<feature type="compositionally biased region" description="Acidic residues" evidence="1">
    <location>
        <begin position="146"/>
        <end position="160"/>
    </location>
</feature>
<evidence type="ECO:0000313" key="3">
    <source>
        <dbReference type="RefSeq" id="XP_009795559.1"/>
    </source>
</evidence>
<keyword evidence="2" id="KW-1185">Reference proteome</keyword>
<name>A0A1U7Y8I3_NICSY</name>
<dbReference type="PANTHER" id="PTHR33067">
    <property type="entry name" value="RNA-DIRECTED DNA POLYMERASE-RELATED"/>
    <property type="match status" value="1"/>
</dbReference>
<dbReference type="eggNOG" id="KOG0017">
    <property type="taxonomic scope" value="Eukaryota"/>
</dbReference>
<feature type="region of interest" description="Disordered" evidence="1">
    <location>
        <begin position="142"/>
        <end position="162"/>
    </location>
</feature>